<evidence type="ECO:0000313" key="4">
    <source>
        <dbReference type="Proteomes" id="UP000290580"/>
    </source>
</evidence>
<dbReference type="RefSeq" id="WP_066350730.1">
    <property type="nucleotide sequence ID" value="NZ_CP032099.1"/>
</dbReference>
<evidence type="ECO:0000313" key="2">
    <source>
        <dbReference type="EMBL" id="RXI25595.1"/>
    </source>
</evidence>
<name>A0AAD0SQY9_9BACT</name>
<dbReference type="EMBL" id="NXIC01000004">
    <property type="protein sequence ID" value="RXI25595.1"/>
    <property type="molecule type" value="Genomic_DNA"/>
</dbReference>
<dbReference type="GeneID" id="61750769"/>
<reference evidence="1 3" key="2">
    <citation type="submission" date="2018-08" db="EMBL/GenBank/DDBJ databases">
        <title>Complete genome of the Arcobacter skirrowii type strain LMG 6621.</title>
        <authorList>
            <person name="Miller W.G."/>
            <person name="Yee E."/>
            <person name="Bono J.L."/>
        </authorList>
    </citation>
    <scope>NUCLEOTIDE SEQUENCE [LARGE SCALE GENOMIC DNA]</scope>
    <source>
        <strain evidence="1 3">CCUG 10374</strain>
    </source>
</reference>
<gene>
    <name evidence="1" type="ORF">ASKIR_1016</name>
    <name evidence="2" type="ORF">CP959_07390</name>
</gene>
<keyword evidence="4" id="KW-1185">Reference proteome</keyword>
<accession>A0AAD0SQY9</accession>
<sequence>MFSSLQNRKRTNLPNKFNFGHELSFLLHDIMTSLFETAKQTNMFSINIDIYEDEYKKFLENSEDIGKWILNTKEKNKSAKVLKTIVFPALLSDMLHCFYEALETSRKGKLTISYMLIRKPLQESLYLLEDIVLSELNFSDKFKKNAESSELESLEYKKNLKHLEFSSAGGKEGHAKRIEKIFEIMGSNFGLSPEYIAQLRYDKSSEDSFDIICNKAMHLFTTHEKIFTEPLNINMIFSGYSEFETQWAYLYSRLPYLLFYTWIIVEYLTNSIIETSQEYLDDIRRRVSALIILWWNEIDDFYKNEKLESFVGFQEEWLNNHCLKNGYKIPTKNNLIKMFKNGSFPNESKNSIKQRLNRYQDIYKINLLDAKYYEKDVNFKIIDNK</sequence>
<dbReference type="EMBL" id="CP032099">
    <property type="protein sequence ID" value="AXX84825.1"/>
    <property type="molecule type" value="Genomic_DNA"/>
</dbReference>
<dbReference type="Proteomes" id="UP000262029">
    <property type="component" value="Chromosome"/>
</dbReference>
<protein>
    <submittedName>
        <fullName evidence="1">Uncharacterized protein</fullName>
    </submittedName>
</protein>
<evidence type="ECO:0000313" key="3">
    <source>
        <dbReference type="Proteomes" id="UP000262029"/>
    </source>
</evidence>
<dbReference type="Proteomes" id="UP000290580">
    <property type="component" value="Unassembled WGS sequence"/>
</dbReference>
<dbReference type="AlphaFoldDB" id="A0AAD0SQY9"/>
<organism evidence="1 3">
    <name type="scientific">Aliarcobacter skirrowii CCUG 10374</name>
    <dbReference type="NCBI Taxonomy" id="1032239"/>
    <lineage>
        <taxon>Bacteria</taxon>
        <taxon>Pseudomonadati</taxon>
        <taxon>Campylobacterota</taxon>
        <taxon>Epsilonproteobacteria</taxon>
        <taxon>Campylobacterales</taxon>
        <taxon>Arcobacteraceae</taxon>
        <taxon>Aliarcobacter</taxon>
    </lineage>
</organism>
<evidence type="ECO:0000313" key="1">
    <source>
        <dbReference type="EMBL" id="AXX84825.1"/>
    </source>
</evidence>
<reference evidence="2 4" key="1">
    <citation type="submission" date="2017-09" db="EMBL/GenBank/DDBJ databases">
        <title>Genomics of the genus Arcobacter.</title>
        <authorList>
            <person name="Perez-Cataluna A."/>
            <person name="Figueras M.J."/>
            <person name="Salas-Masso N."/>
        </authorList>
    </citation>
    <scope>NUCLEOTIDE SEQUENCE [LARGE SCALE GENOMIC DNA]</scope>
    <source>
        <strain evidence="2 4">LMG 6621</strain>
    </source>
</reference>
<proteinExistence type="predicted"/>